<dbReference type="EMBL" id="AEUZ02000001">
    <property type="protein sequence ID" value="EHJ57113.1"/>
    <property type="molecule type" value="Genomic_DNA"/>
</dbReference>
<dbReference type="GO" id="GO:0005829">
    <property type="term" value="C:cytosol"/>
    <property type="evidence" value="ECO:0007669"/>
    <property type="project" value="TreeGrafter"/>
</dbReference>
<comment type="caution">
    <text evidence="1">The sequence shown here is derived from an EMBL/GenBank/DDBJ whole genome shotgun (WGS) entry which is preliminary data.</text>
</comment>
<accession>G5KI57</accession>
<dbReference type="PANTHER" id="PTHR10000:SF23">
    <property type="entry name" value="5-AMINO-6-(5-PHOSPHO-D-RIBITYLAMINO)URACIL PHOSPHATASE YITU"/>
    <property type="match status" value="1"/>
</dbReference>
<gene>
    <name evidence="1" type="ORF">STRUR_0339</name>
</gene>
<dbReference type="PANTHER" id="PTHR10000">
    <property type="entry name" value="PHOSPHOSERINE PHOSPHATASE"/>
    <property type="match status" value="1"/>
</dbReference>
<dbReference type="GO" id="GO:0000287">
    <property type="term" value="F:magnesium ion binding"/>
    <property type="evidence" value="ECO:0007669"/>
    <property type="project" value="TreeGrafter"/>
</dbReference>
<dbReference type="GO" id="GO:0016791">
    <property type="term" value="F:phosphatase activity"/>
    <property type="evidence" value="ECO:0007669"/>
    <property type="project" value="TreeGrafter"/>
</dbReference>
<proteinExistence type="predicted"/>
<sequence>MALDYYLSLGLDTPMINFNGSLTHIPEQRWEFENNVTLDKRYLLKILELKDTFQMDFIASEFRKKCFITMDHLDRISPMLFGVEKITDDMTMDQSKINTNPNALLMQTRLSDKMALAESMREYFNYEIEVDSWGGPLNILECSPKGVNKAYALEYLLNVMNCSTQDLIAFGDEHNDTEMLELAGTGFAMKNASPVLLPFADQQLTLSNEEDGVAKKLEELFL</sequence>
<dbReference type="NCBIfam" id="TIGR01484">
    <property type="entry name" value="HAD-SF-IIB"/>
    <property type="match status" value="1"/>
</dbReference>
<dbReference type="InterPro" id="IPR036412">
    <property type="entry name" value="HAD-like_sf"/>
</dbReference>
<dbReference type="SUPFAM" id="SSF56784">
    <property type="entry name" value="HAD-like"/>
    <property type="match status" value="1"/>
</dbReference>
<evidence type="ECO:0000313" key="2">
    <source>
        <dbReference type="Proteomes" id="UP000005388"/>
    </source>
</evidence>
<protein>
    <submittedName>
        <fullName evidence="1">HAD hydrolase, family IIB</fullName>
    </submittedName>
</protein>
<dbReference type="InterPro" id="IPR023214">
    <property type="entry name" value="HAD_sf"/>
</dbReference>
<dbReference type="Gene3D" id="3.30.1240.10">
    <property type="match status" value="1"/>
</dbReference>
<keyword evidence="1" id="KW-0378">Hydrolase</keyword>
<evidence type="ECO:0000313" key="1">
    <source>
        <dbReference type="EMBL" id="EHJ57113.1"/>
    </source>
</evidence>
<reference evidence="1 2" key="1">
    <citation type="journal article" date="2014" name="Int. J. Syst. Evol. Microbiol.">
        <title>Phylogenomics and the dynamic genome evolution of the genus Streptococcus.</title>
        <authorList>
            <consortium name="The Broad Institute Genome Sequencing Platform"/>
            <person name="Richards V.P."/>
            <person name="Palmer S.R."/>
            <person name="Pavinski Bitar P.D."/>
            <person name="Qin X."/>
            <person name="Weinstock G.M."/>
            <person name="Highlander S.K."/>
            <person name="Town C.D."/>
            <person name="Burne R.A."/>
            <person name="Stanhope M.J."/>
        </authorList>
    </citation>
    <scope>NUCLEOTIDE SEQUENCE [LARGE SCALE GENOMIC DNA]</scope>
    <source>
        <strain evidence="1 2">2285-97</strain>
    </source>
</reference>
<organism evidence="1 2">
    <name type="scientific">Streptococcus urinalis 2285-97</name>
    <dbReference type="NCBI Taxonomy" id="764291"/>
    <lineage>
        <taxon>Bacteria</taxon>
        <taxon>Bacillati</taxon>
        <taxon>Bacillota</taxon>
        <taxon>Bacilli</taxon>
        <taxon>Lactobacillales</taxon>
        <taxon>Streptococcaceae</taxon>
        <taxon>Streptococcus</taxon>
    </lineage>
</organism>
<dbReference type="InterPro" id="IPR006379">
    <property type="entry name" value="HAD-SF_hydro_IIB"/>
</dbReference>
<dbReference type="STRING" id="764291.STRUR_0339"/>
<dbReference type="eggNOG" id="COG0561">
    <property type="taxonomic scope" value="Bacteria"/>
</dbReference>
<dbReference type="Proteomes" id="UP000005388">
    <property type="component" value="Unassembled WGS sequence"/>
</dbReference>
<dbReference type="Gene3D" id="3.40.50.1000">
    <property type="entry name" value="HAD superfamily/HAD-like"/>
    <property type="match status" value="1"/>
</dbReference>
<dbReference type="Pfam" id="PF08282">
    <property type="entry name" value="Hydrolase_3"/>
    <property type="match status" value="1"/>
</dbReference>
<keyword evidence="2" id="KW-1185">Reference proteome</keyword>
<dbReference type="AlphaFoldDB" id="G5KI57"/>
<name>G5KI57_9STRE</name>